<reference evidence="3 4" key="1">
    <citation type="submission" date="2015-04" db="EMBL/GenBank/DDBJ databases">
        <title>Complete genome of flavobacterium.</title>
        <authorList>
            <person name="Kwon Y.M."/>
            <person name="Kim S.-J."/>
        </authorList>
    </citation>
    <scope>NUCLEOTIDE SEQUENCE [LARGE SCALE GENOMIC DNA]</scope>
    <source>
        <strain evidence="3 4">DK169</strain>
    </source>
</reference>
<keyword evidence="2" id="KW-0812">Transmembrane</keyword>
<dbReference type="AlphaFoldDB" id="A0A0N8WFK2"/>
<dbReference type="RefSeq" id="WP_055392476.1">
    <property type="nucleotide sequence ID" value="NZ_LCTZ01000002.1"/>
</dbReference>
<dbReference type="InterPro" id="IPR011042">
    <property type="entry name" value="6-blade_b-propeller_TolB-like"/>
</dbReference>
<evidence type="ECO:0000313" key="4">
    <source>
        <dbReference type="Proteomes" id="UP000050827"/>
    </source>
</evidence>
<keyword evidence="4" id="KW-1185">Reference proteome</keyword>
<dbReference type="STRING" id="346185.AAY42_02745"/>
<dbReference type="OrthoDB" id="9815657at2"/>
<dbReference type="Gene3D" id="2.120.10.30">
    <property type="entry name" value="TolB, C-terminal domain"/>
    <property type="match status" value="2"/>
</dbReference>
<evidence type="ECO:0008006" key="5">
    <source>
        <dbReference type="Google" id="ProtNLM"/>
    </source>
</evidence>
<proteinExistence type="inferred from homology"/>
<dbReference type="SUPFAM" id="SSF82171">
    <property type="entry name" value="DPP6 N-terminal domain-like"/>
    <property type="match status" value="1"/>
</dbReference>
<dbReference type="PANTHER" id="PTHR36842">
    <property type="entry name" value="PROTEIN TOLB HOMOLOG"/>
    <property type="match status" value="1"/>
</dbReference>
<keyword evidence="2" id="KW-0472">Membrane</keyword>
<evidence type="ECO:0000313" key="3">
    <source>
        <dbReference type="EMBL" id="KQC28931.1"/>
    </source>
</evidence>
<gene>
    <name evidence="3" type="ORF">AAY42_02745</name>
</gene>
<keyword evidence="2" id="KW-1133">Transmembrane helix</keyword>
<evidence type="ECO:0000256" key="2">
    <source>
        <dbReference type="SAM" id="Phobius"/>
    </source>
</evidence>
<feature type="transmembrane region" description="Helical" evidence="2">
    <location>
        <begin position="20"/>
        <end position="38"/>
    </location>
</feature>
<dbReference type="Proteomes" id="UP000050827">
    <property type="component" value="Unassembled WGS sequence"/>
</dbReference>
<comment type="caution">
    <text evidence="3">The sequence shown here is derived from an EMBL/GenBank/DDBJ whole genome shotgun (WGS) entry which is preliminary data.</text>
</comment>
<dbReference type="PANTHER" id="PTHR36842:SF1">
    <property type="entry name" value="PROTEIN TOLB"/>
    <property type="match status" value="1"/>
</dbReference>
<comment type="similarity">
    <text evidence="1">Belongs to the TolB family.</text>
</comment>
<organism evidence="3 4">
    <name type="scientific">Flagellimonas eckloniae</name>
    <dbReference type="NCBI Taxonomy" id="346185"/>
    <lineage>
        <taxon>Bacteria</taxon>
        <taxon>Pseudomonadati</taxon>
        <taxon>Bacteroidota</taxon>
        <taxon>Flavobacteriia</taxon>
        <taxon>Flavobacteriales</taxon>
        <taxon>Flavobacteriaceae</taxon>
        <taxon>Flagellimonas</taxon>
    </lineage>
</organism>
<accession>A0A0N8WFK2</accession>
<sequence length="315" mass="36345">MIFFRATQLQDIFNGIKNRFMVKCVLIIVLFVFLVNPIKTFSQTKLVNERCLTDNSFDDRYASYSPSGEKIVFESNRDGNWEIYLMDSNGNNVRRLTFNEADDRRPTWHPSGKKVLFESTRNGENELYTLNLRYLKTKQITNFVKGEPLFGNFSPDGKLIAVGLKESEDITNIILLDRKGRKVNELTNSNKRSNYPKWSKDGSKIVYFSRKETNNQDDEIYSYTITNGTGKRLTHWPKHNFCPSWSSDGSKIAYVTSMEGTRPEIYVMDSDGKNQVRITTNEDGDTLPNWAPNGNKLIITGYRNGNFQICELELK</sequence>
<evidence type="ECO:0000256" key="1">
    <source>
        <dbReference type="ARBA" id="ARBA00009820"/>
    </source>
</evidence>
<protein>
    <recommendedName>
        <fullName evidence="5">DUF5050 domain-containing protein</fullName>
    </recommendedName>
</protein>
<dbReference type="EMBL" id="LCTZ01000002">
    <property type="protein sequence ID" value="KQC28931.1"/>
    <property type="molecule type" value="Genomic_DNA"/>
</dbReference>
<name>A0A0N8WFK2_9FLAO</name>
<dbReference type="Pfam" id="PF07676">
    <property type="entry name" value="PD40"/>
    <property type="match status" value="5"/>
</dbReference>
<dbReference type="InterPro" id="IPR011659">
    <property type="entry name" value="WD40"/>
</dbReference>